<organism evidence="2 3">
    <name type="scientific">Erythroxylum novogranatense</name>
    <dbReference type="NCBI Taxonomy" id="1862640"/>
    <lineage>
        <taxon>Eukaryota</taxon>
        <taxon>Viridiplantae</taxon>
        <taxon>Streptophyta</taxon>
        <taxon>Embryophyta</taxon>
        <taxon>Tracheophyta</taxon>
        <taxon>Spermatophyta</taxon>
        <taxon>Magnoliopsida</taxon>
        <taxon>eudicotyledons</taxon>
        <taxon>Gunneridae</taxon>
        <taxon>Pentapetalae</taxon>
        <taxon>rosids</taxon>
        <taxon>fabids</taxon>
        <taxon>Malpighiales</taxon>
        <taxon>Erythroxylaceae</taxon>
        <taxon>Erythroxylum</taxon>
    </lineage>
</organism>
<gene>
    <name evidence="2" type="ORF">K2173_023777</name>
</gene>
<evidence type="ECO:0000256" key="1">
    <source>
        <dbReference type="SAM" id="Phobius"/>
    </source>
</evidence>
<evidence type="ECO:0000313" key="3">
    <source>
        <dbReference type="Proteomes" id="UP001159364"/>
    </source>
</evidence>
<sequence>MALVVMVPGITRQKLAPVQWGSTPFFPCFHTFGSSPVLLMMLILLLSSIFVFTFSKRKTILVKDTSEDEISKCRPTMQLEMEASKDLNADKDTVTSFKSTDHSECCLVDEHQVESTELTSDSESSDSILASENLEFSWMCSSNIGQIDTISESSCSDEDENNLIEISLPKKNSVNTNEESKQKLQSSQVDCFPESIFRQKGFVELLEEIEEATEEENLIEIDLSMGFIK</sequence>
<keyword evidence="1" id="KW-1133">Transmembrane helix</keyword>
<reference evidence="2 3" key="1">
    <citation type="submission" date="2021-09" db="EMBL/GenBank/DDBJ databases">
        <title>Genomic insights and catalytic innovation underlie evolution of tropane alkaloids biosynthesis.</title>
        <authorList>
            <person name="Wang Y.-J."/>
            <person name="Tian T."/>
            <person name="Huang J.-P."/>
            <person name="Huang S.-X."/>
        </authorList>
    </citation>
    <scope>NUCLEOTIDE SEQUENCE [LARGE SCALE GENOMIC DNA]</scope>
    <source>
        <strain evidence="2">KIB-2018</strain>
        <tissue evidence="2">Leaf</tissue>
    </source>
</reference>
<keyword evidence="1" id="KW-0472">Membrane</keyword>
<dbReference type="Proteomes" id="UP001159364">
    <property type="component" value="Linkage Group LG05"/>
</dbReference>
<dbReference type="PANTHER" id="PTHR35708:SF4">
    <property type="entry name" value="TRANSMEMBRANE PROTEIN"/>
    <property type="match status" value="1"/>
</dbReference>
<protein>
    <submittedName>
        <fullName evidence="2">Uncharacterized protein</fullName>
    </submittedName>
</protein>
<dbReference type="AlphaFoldDB" id="A0AAV8TKG2"/>
<dbReference type="EMBL" id="JAIWQS010000005">
    <property type="protein sequence ID" value="KAJ8766530.1"/>
    <property type="molecule type" value="Genomic_DNA"/>
</dbReference>
<keyword evidence="3" id="KW-1185">Reference proteome</keyword>
<evidence type="ECO:0000313" key="2">
    <source>
        <dbReference type="EMBL" id="KAJ8766530.1"/>
    </source>
</evidence>
<dbReference type="PANTHER" id="PTHR35708">
    <property type="entry name" value="GB|AAD25831.1"/>
    <property type="match status" value="1"/>
</dbReference>
<name>A0AAV8TKG2_9ROSI</name>
<comment type="caution">
    <text evidence="2">The sequence shown here is derived from an EMBL/GenBank/DDBJ whole genome shotgun (WGS) entry which is preliminary data.</text>
</comment>
<feature type="transmembrane region" description="Helical" evidence="1">
    <location>
        <begin position="37"/>
        <end position="54"/>
    </location>
</feature>
<accession>A0AAV8TKG2</accession>
<proteinExistence type="predicted"/>
<keyword evidence="1" id="KW-0812">Transmembrane</keyword>